<dbReference type="InterPro" id="IPR011660">
    <property type="entry name" value="VapB-like"/>
</dbReference>
<sequence length="82" mass="9127">MAFHVRDPETDRVVRALAAAKGTSLTDTIRDACEKALAEASRAAERERRLAAIRVIQERLAAHPDDPNVVIDKAFWDSLNDE</sequence>
<proteinExistence type="predicted"/>
<organism evidence="1 2">
    <name type="scientific">Methylopila jiangsuensis</name>
    <dbReference type="NCBI Taxonomy" id="586230"/>
    <lineage>
        <taxon>Bacteria</taxon>
        <taxon>Pseudomonadati</taxon>
        <taxon>Pseudomonadota</taxon>
        <taxon>Alphaproteobacteria</taxon>
        <taxon>Hyphomicrobiales</taxon>
        <taxon>Methylopilaceae</taxon>
        <taxon>Methylopila</taxon>
    </lineage>
</organism>
<name>A0A9W6N1R7_9HYPH</name>
<evidence type="ECO:0008006" key="3">
    <source>
        <dbReference type="Google" id="ProtNLM"/>
    </source>
</evidence>
<evidence type="ECO:0000313" key="1">
    <source>
        <dbReference type="EMBL" id="GLK75159.1"/>
    </source>
</evidence>
<reference evidence="1" key="1">
    <citation type="journal article" date="2014" name="Int. J. Syst. Evol. Microbiol.">
        <title>Complete genome sequence of Corynebacterium casei LMG S-19264T (=DSM 44701T), isolated from a smear-ripened cheese.</title>
        <authorList>
            <consortium name="US DOE Joint Genome Institute (JGI-PGF)"/>
            <person name="Walter F."/>
            <person name="Albersmeier A."/>
            <person name="Kalinowski J."/>
            <person name="Ruckert C."/>
        </authorList>
    </citation>
    <scope>NUCLEOTIDE SEQUENCE</scope>
    <source>
        <strain evidence="1">VKM B-2555</strain>
    </source>
</reference>
<keyword evidence="2" id="KW-1185">Reference proteome</keyword>
<reference evidence="1" key="2">
    <citation type="submission" date="2023-01" db="EMBL/GenBank/DDBJ databases">
        <authorList>
            <person name="Sun Q."/>
            <person name="Evtushenko L."/>
        </authorList>
    </citation>
    <scope>NUCLEOTIDE SEQUENCE</scope>
    <source>
        <strain evidence="1">VKM B-2555</strain>
    </source>
</reference>
<evidence type="ECO:0000313" key="2">
    <source>
        <dbReference type="Proteomes" id="UP001143364"/>
    </source>
</evidence>
<dbReference type="Proteomes" id="UP001143364">
    <property type="component" value="Unassembled WGS sequence"/>
</dbReference>
<gene>
    <name evidence="1" type="ORF">GCM10008171_04130</name>
</gene>
<dbReference type="Pfam" id="PF07704">
    <property type="entry name" value="PSK_trans_fac"/>
    <property type="match status" value="1"/>
</dbReference>
<dbReference type="AlphaFoldDB" id="A0A9W6N1R7"/>
<comment type="caution">
    <text evidence="1">The sequence shown here is derived from an EMBL/GenBank/DDBJ whole genome shotgun (WGS) entry which is preliminary data.</text>
</comment>
<dbReference type="EMBL" id="BSFK01000005">
    <property type="protein sequence ID" value="GLK75159.1"/>
    <property type="molecule type" value="Genomic_DNA"/>
</dbReference>
<accession>A0A9W6N1R7</accession>
<dbReference type="RefSeq" id="WP_271203125.1">
    <property type="nucleotide sequence ID" value="NZ_BSFK01000005.1"/>
</dbReference>
<protein>
    <recommendedName>
        <fullName evidence="3">Antitoxin VapB</fullName>
    </recommendedName>
</protein>